<gene>
    <name evidence="2" type="ORF">DEO72_LG1g2605</name>
    <name evidence="3" type="ORF">DEO72_LG1g2606</name>
</gene>
<protein>
    <submittedName>
        <fullName evidence="3">Uncharacterized protein</fullName>
    </submittedName>
</protein>
<proteinExistence type="predicted"/>
<feature type="signal peptide" evidence="1">
    <location>
        <begin position="1"/>
        <end position="22"/>
    </location>
</feature>
<organism evidence="3 4">
    <name type="scientific">Vigna unguiculata</name>
    <name type="common">Cowpea</name>
    <dbReference type="NCBI Taxonomy" id="3917"/>
    <lineage>
        <taxon>Eukaryota</taxon>
        <taxon>Viridiplantae</taxon>
        <taxon>Streptophyta</taxon>
        <taxon>Embryophyta</taxon>
        <taxon>Tracheophyta</taxon>
        <taxon>Spermatophyta</taxon>
        <taxon>Magnoliopsida</taxon>
        <taxon>eudicotyledons</taxon>
        <taxon>Gunneridae</taxon>
        <taxon>Pentapetalae</taxon>
        <taxon>rosids</taxon>
        <taxon>fabids</taxon>
        <taxon>Fabales</taxon>
        <taxon>Fabaceae</taxon>
        <taxon>Papilionoideae</taxon>
        <taxon>50 kb inversion clade</taxon>
        <taxon>NPAAA clade</taxon>
        <taxon>indigoferoid/millettioid clade</taxon>
        <taxon>Phaseoleae</taxon>
        <taxon>Vigna</taxon>
    </lineage>
</organism>
<evidence type="ECO:0000256" key="1">
    <source>
        <dbReference type="SAM" id="SignalP"/>
    </source>
</evidence>
<dbReference type="EMBL" id="CP039345">
    <property type="protein sequence ID" value="QCD78968.1"/>
    <property type="molecule type" value="Genomic_DNA"/>
</dbReference>
<feature type="chain" id="PRO_5044606107" evidence="1">
    <location>
        <begin position="23"/>
        <end position="56"/>
    </location>
</feature>
<evidence type="ECO:0000313" key="2">
    <source>
        <dbReference type="EMBL" id="QCD78968.1"/>
    </source>
</evidence>
<dbReference type="EMBL" id="CP039345">
    <property type="protein sequence ID" value="QCD78969.1"/>
    <property type="molecule type" value="Genomic_DNA"/>
</dbReference>
<reference evidence="3 4" key="1">
    <citation type="submission" date="2019-04" db="EMBL/GenBank/DDBJ databases">
        <title>An improved genome assembly and genetic linkage map for asparagus bean, Vigna unguiculata ssp. sesquipedialis.</title>
        <authorList>
            <person name="Xia Q."/>
            <person name="Zhang R."/>
            <person name="Dong Y."/>
        </authorList>
    </citation>
    <scope>NUCLEOTIDE SEQUENCE [LARGE SCALE GENOMIC DNA]</scope>
    <source>
        <tissue evidence="3">Leaf</tissue>
    </source>
</reference>
<dbReference type="AlphaFoldDB" id="A0A4D6KUN0"/>
<name>A0A4D6KUN0_VIGUN</name>
<sequence length="56" mass="5846">MVDANWYRFVVVVLARVSGILSCVKLMTEAVGEDAFCSEGGARETAATAVEGHGGN</sequence>
<keyword evidence="4" id="KW-1185">Reference proteome</keyword>
<evidence type="ECO:0000313" key="3">
    <source>
        <dbReference type="EMBL" id="QCD78969.1"/>
    </source>
</evidence>
<evidence type="ECO:0000313" key="4">
    <source>
        <dbReference type="Proteomes" id="UP000501690"/>
    </source>
</evidence>
<accession>A0A4D6KUN0</accession>
<keyword evidence="1" id="KW-0732">Signal</keyword>
<dbReference type="Proteomes" id="UP000501690">
    <property type="component" value="Linkage Group LG1"/>
</dbReference>